<comment type="subcellular location">
    <subcellularLocation>
        <location evidence="2">Nucleus</location>
    </subcellularLocation>
</comment>
<feature type="compositionally biased region" description="Acidic residues" evidence="12">
    <location>
        <begin position="2301"/>
        <end position="2316"/>
    </location>
</feature>
<feature type="compositionally biased region" description="Low complexity" evidence="12">
    <location>
        <begin position="730"/>
        <end position="742"/>
    </location>
</feature>
<dbReference type="InterPro" id="IPR025527">
    <property type="entry name" value="HUWE1/Rev1_UBM"/>
</dbReference>
<dbReference type="InterPro" id="IPR035983">
    <property type="entry name" value="Hect_E3_ubiquitin_ligase"/>
</dbReference>
<reference evidence="14" key="1">
    <citation type="journal article" date="2020" name="Stud. Mycol.">
        <title>101 Dothideomycetes genomes: a test case for predicting lifestyles and emergence of pathogens.</title>
        <authorList>
            <person name="Haridas S."/>
            <person name="Albert R."/>
            <person name="Binder M."/>
            <person name="Bloem J."/>
            <person name="Labutti K."/>
            <person name="Salamov A."/>
            <person name="Andreopoulos B."/>
            <person name="Baker S."/>
            <person name="Barry K."/>
            <person name="Bills G."/>
            <person name="Bluhm B."/>
            <person name="Cannon C."/>
            <person name="Castanera R."/>
            <person name="Culley D."/>
            <person name="Daum C."/>
            <person name="Ezra D."/>
            <person name="Gonzalez J."/>
            <person name="Henrissat B."/>
            <person name="Kuo A."/>
            <person name="Liang C."/>
            <person name="Lipzen A."/>
            <person name="Lutzoni F."/>
            <person name="Magnuson J."/>
            <person name="Mondo S."/>
            <person name="Nolan M."/>
            <person name="Ohm R."/>
            <person name="Pangilinan J."/>
            <person name="Park H.-J."/>
            <person name="Ramirez L."/>
            <person name="Alfaro M."/>
            <person name="Sun H."/>
            <person name="Tritt A."/>
            <person name="Yoshinaga Y."/>
            <person name="Zwiers L.-H."/>
            <person name="Turgeon B."/>
            <person name="Goodwin S."/>
            <person name="Spatafora J."/>
            <person name="Crous P."/>
            <person name="Grigoriev I."/>
        </authorList>
    </citation>
    <scope>NUCLEOTIDE SEQUENCE</scope>
    <source>
        <strain evidence="14">CBS 627.86</strain>
    </source>
</reference>
<keyword evidence="6" id="KW-0808">Transferase</keyword>
<dbReference type="GO" id="GO:0051028">
    <property type="term" value="P:mRNA transport"/>
    <property type="evidence" value="ECO:0007669"/>
    <property type="project" value="UniProtKB-KW"/>
</dbReference>
<feature type="active site" description="Glycyl thioester intermediate" evidence="11">
    <location>
        <position position="3947"/>
    </location>
</feature>
<feature type="region of interest" description="Disordered" evidence="12">
    <location>
        <begin position="1524"/>
        <end position="1583"/>
    </location>
</feature>
<dbReference type="Gene3D" id="3.30.2160.10">
    <property type="entry name" value="Hect, E3 ligase catalytic domain"/>
    <property type="match status" value="1"/>
</dbReference>
<feature type="region of interest" description="Disordered" evidence="12">
    <location>
        <begin position="2599"/>
        <end position="2623"/>
    </location>
</feature>
<keyword evidence="8" id="KW-0509">mRNA transport</keyword>
<evidence type="ECO:0000256" key="11">
    <source>
        <dbReference type="PROSITE-ProRule" id="PRU00104"/>
    </source>
</evidence>
<dbReference type="GO" id="GO:0005634">
    <property type="term" value="C:nucleus"/>
    <property type="evidence" value="ECO:0007669"/>
    <property type="project" value="UniProtKB-SubCell"/>
</dbReference>
<evidence type="ECO:0000256" key="7">
    <source>
        <dbReference type="ARBA" id="ARBA00022786"/>
    </source>
</evidence>
<feature type="compositionally biased region" description="Basic and acidic residues" evidence="12">
    <location>
        <begin position="2014"/>
        <end position="2023"/>
    </location>
</feature>
<dbReference type="Gene3D" id="3.90.1750.10">
    <property type="entry name" value="Hect, E3 ligase catalytic domains"/>
    <property type="match status" value="1"/>
</dbReference>
<dbReference type="InterPro" id="IPR010309">
    <property type="entry name" value="E3_Ub_ligase_DUF908"/>
</dbReference>
<dbReference type="FunFam" id="3.30.2160.10:FF:000001">
    <property type="entry name" value="E3 ubiquitin-protein ligase NEDD4-like"/>
    <property type="match status" value="1"/>
</dbReference>
<feature type="region of interest" description="Disordered" evidence="12">
    <location>
        <begin position="1938"/>
        <end position="1982"/>
    </location>
</feature>
<comment type="similarity">
    <text evidence="10">Belongs to the UPL family. TOM1/PTR1 subfamily.</text>
</comment>
<feature type="region of interest" description="Disordered" evidence="12">
    <location>
        <begin position="2374"/>
        <end position="2498"/>
    </location>
</feature>
<sequence>MKIKKQATTRHESTLSPMISEFVRATASIPLFQIPAHLASFPKQWPFPRGDLYHWITVLNRFDRILELFNKEYGLVDGPQTQLFQRRLLLKGDAEEDTAPTDQNTTDAVLDTLHISQDGDRELVEQILAFTRLLLENCGNRSLYSSSGHLDKLLNTTSPSLLKSALRLGLRLAQRYHAARMRLAPATLHPTLMASHYNFNLEKIQKMAAPFAKGPSTTTPIFATPGSKGKEKITRNDSDKVNAADLVGLFALPDTTVKQEFGGVLLSYYEPTSGSDETTSKPVSSDGPTTPTPVRRTSSLGAVQTPRPPQASFAADSPVTPTFAANGDRGSDVDHSSGPKTFDLSPETVSGSDIHEVLKKTLAELPDSTHYEFLHKLRVARAMGSGKSGREDAVTIRLLAIANMGFVYGEKDFYQKLGQQDSDEPRPLQLAYQLSELVHPPGNGEDGVSKEVQTVSLNALESLAKHKTKAPDVCAALSVNVNHGVLFYVVRKAVAELGAADDTFDTPVDDEWRDSLFTLLNTLPASQGRTGEGMVSAGLLEILVDVLKLRTNKAERSYPKVLNFLDTFVYNLRDAFSALVSANGLNVIADLTAHEVETSKTLAEQGEGMPKEYKTQLVDYSVPFHRQQSLRWLFKFINHMMGHTGGNFERLLRNLIDNPQLLQGLRTVLSNAMVFGSTVWSLAVSILTSFIHNEPTSYQVIAEAGLSEALLDFVSQGTDASPATNENGESASSSTPQQSYSPRNDPLAPGILPVAEAISTLPPAFGAICLAEAGMKVFRASPALRRFFEIFESPSHVKALDSDNDVPGIIGQSFDELVRHHPALKADVLVALENMITRVVQLCVSKAETKGVGAKLWVEKDQHIMVAGGRQALAGPEGPIHEALSTRTDATDVEMRDADERSITKANEEVTISEVAETEDITDGPTTSQYIGVICRFLGGFFGNHTMCAYYIENNGVESILDLASLPCLPARFNEANSTSDEFARVVQFLVEQKPHITIPSILKRLQRACDRLEPLMNHGGEKEKAFFAPFTSFSSENGEGSNDRDNLQHGTEYVKSLVTVHTLCNALTLTYQTHLYNHRTSHNVFSQVNLADMYARLANSLGKLHQSCVWEEILLQKNMPTDWEKKTRIKSVGFGVDEADDVLQLGPRDSSASEGANDSGVEGRVAETNGADPSSTPAAPETVRPSQDSAQFKNTQTLRYLLSKVPTGIGPFFQQLGKHLLYRRTPDGYQRQCATMVADQLAQAAIGQLRFDGPNYSSSEESRYAYWIVILTSLSQLMIDNTGERGMPQSLTLILQSFRNLGGFTTLGDILTSFYHSAINIVKAQGDDIKDDNQRLLNLSLGGIKIILAFYAQIINTKIVSEAPQTSAMQTRSERDRADSFQAAQFLVDLRYAVIKPVRTIWDSELIDKATTSIVKTSINILKTVLEGESEHGAAKSADKVPKRAKPIIRPWKPRNDDHRERLKDSGGFDENLAEEALYRCCDNYNTAREYCQNQTKFIRSSRNPLPEYELKARTIANTTDASPVHSGVVVPEPVADNVSVSSDDEDEDESQARDSQSIDMEDADRSQPQAQEPPPESQPEATPAIQMQVLEATSGTKWADLAYLKRMKDGNLADPVGSDDLDVERAELRKNLIDRSLDILNSHEDVTFELAELISAAIAKAPESGAIKSEIGSTLVQSLISLQDEDFRPQGKKIAASAHLLALVIQEKDFYENIVEELKESFSILLGFIKIFPDQSPEGSSPWIGQVLLIVERLLAEDELPRSITWTPPTGDSQELPSTEELKLPEPIVTMDERNQLFDAILEVLPRIGKDESLALSITRVLVMLTRTRNIALRLAEKRNIQRLFLMVRQLAGITNEALRSAFMIVLRHIIEDETIIKQIMRSEIQSMFESRDRRQTDTTGYTRQMYYLALRSPELFVEVTNEKLQLQRFDSHQRPQTLMLKKEDPPIDSEVSEASASNGEKSESDKAKQSATPRMLERTKTSDLKVPVVENSDGVIHYLLCELLAYKEVDDKSEPPKSTEHTAGGQDATRSSADAPTGPSASSSEQSKPEKVEFKAETNPIYIYRCFILKCLAELLQSYNRTKIEFINFSRKADPLAATPSKPRSGVLNYLLNALVPIGSLNHEGDLAFKKKVATSNCAIDVIVSLCAKTGEFGVPKNSTTQTSPYVETEPDLLFVRKFVLEHALKAFKDASSSDEPLDLKYSRLLNISDIFSKMVSQRADGTMLSQNAELTPPLKQMAKIMYEKNFITILTSAIADVDLNFPNAKRAVKYILKPLRWLCAVAVDLSTHYDTSSTVDTSDEYEISSASDDDLVDATREETPDLFRNSTLGLYEPNESESEPSDDEDDGEMFEDQFADDMEYDEDMADEDVVSDEDDGMGEMGPIEGLPGDVGMDMDVEVILEDEGEEVISGEDDSEDDDDDDDEDDEEEEDDDDDDDDDMHDIEEIEDLEEMDGDDENGSLVDAREGSWSDDNGDFGGAVEVDDGHGHGGMGVFLDPPQILEQIDQIREMGGPDDFMDDDMQEDDDDEDEEEDYEDEDIVYHPGIEDDEDGMGDMGWGWDEPAPPAIRHTHRLNPWMFPGGPNDRILVPAYRSHRGPGVGPRQTDDGVNPLLQRGGRASGRDMAFSGFRNEGMSDWVHAIDARGPRVLPTDSPVTFISNLLNAMSQGTGTTLHQHNGALHLSFNNVNLPSFLPPPFDPALRARDFQRARENHLSRSAREDPQSAVHFSKAFTGQRWQEEARILYGPNAIEKSQRVVSSILKLMVPPAIEAAKKRQAEKEAEQERRLKEERERKEREEREAKEKAEREQREREAAEAEARAAEGNTEEQPAEAPPAAADQAMEGVETQAPAEPAAEATGGSSETQPRVMYTFRGRQVDITDLGIDVDYLEALPEDLREDVLAQQWQQHRQQQAAQAEANTQAGQNSEPTDISAEFLDALPPEIREELLAQEAQERRRRDREETRRRAQNHGSVPRAEDMDPATFLATLEPSLRQAVLMDQDEDVLAQLPPEISAEARSYGGDRRLHQFNDFLPPGHRRGGDRRTAQDELSPKRKARPCVQMLDKAGVATLLRLMFIPQTGSAKLSLSHILRNVCENRQNRAEVISILLSILQDGSADVTAVERSFSQLSLRAKPAPNTPGPEKTPKSIRKTAGTLSINSETSPLMVVQQCLHTLWQLTDKNPPVWSFFLTEHETAVGFKSRANRKGKGKEVKATKYPLNALMGLLDRKLIIESSSIMEQLTTLLRVITGPLQVLKKEKEKEKVAEQAKEEAAATTESQTADAPAAPTETAESRPEDQTQVDTEMMSPAEALTEESATKEDASSSKPEAAKVTDDEKSKKHRTLAPPDVPENNLRLVAKILAARECSSKVFQETLSVISNLSPIPGAKEVFGRELLSIAQDLARSALKDLATLTVQVSKAETPTDVQGMALSKFSPASADQAKLLRALTALDYLFDPTRDNKDKGAEPLDQSQKEDILLNLYEDPTFGPLWNKLSECLTIIRQRGNMLNIATILLPLIEALMVICKNTTLKDTPLSKMLPREFALSSPPPESRMENLFFTFTDEHRKILNDLVKQNPKLMSGTFSLLIKNSKVLEFDNKRNYFNRKLHSRASDRERHPHPPLQLHIRRDLVFMDSFKSLYFKTADEMKYGKLSIRFHNEEGVDAGGVTREWFQVIARQMFNANYALFVPVASDRTTFHPNRLSGVNQEHLMFFKFIGRVIGKALYEGRVLDCHFSRAVYKRILGRPVNLKDMETLDLEYHKSLVWMLENDITDIITETFSVDVDKFGEVQTVDLIENGRDIPVTEDNKHEYVRLVTEHRLTGAVSEQLDNFLKGFHDIVPADLVSIFSEQELELLISGLPEIDVDDWKNNTEYHNYTAASPQIQWLWRAIRSFDKEERAKLLQFVTGTSKVPLNGFKELEGMNGFSRFNIHRDYGSKERLPSSHTCFNQLDLPEYESYEDLRKQLYTAMTAGSEYFGFA</sequence>
<dbReference type="GO" id="GO:0005737">
    <property type="term" value="C:cytoplasm"/>
    <property type="evidence" value="ECO:0007669"/>
    <property type="project" value="TreeGrafter"/>
</dbReference>
<evidence type="ECO:0000256" key="9">
    <source>
        <dbReference type="ARBA" id="ARBA00023242"/>
    </source>
</evidence>
<feature type="domain" description="HECT" evidence="13">
    <location>
        <begin position="3644"/>
        <end position="3980"/>
    </location>
</feature>
<evidence type="ECO:0000256" key="5">
    <source>
        <dbReference type="ARBA" id="ARBA00022448"/>
    </source>
</evidence>
<feature type="region of interest" description="Disordered" evidence="12">
    <location>
        <begin position="718"/>
        <end position="746"/>
    </location>
</feature>
<feature type="region of interest" description="Disordered" evidence="12">
    <location>
        <begin position="2909"/>
        <end position="2930"/>
    </location>
</feature>
<feature type="compositionally biased region" description="Low complexity" evidence="12">
    <location>
        <begin position="2909"/>
        <end position="2926"/>
    </location>
</feature>
<feature type="region of interest" description="Disordered" evidence="12">
    <location>
        <begin position="2295"/>
        <end position="2353"/>
    </location>
</feature>
<proteinExistence type="inferred from homology"/>
<feature type="compositionally biased region" description="Acidic residues" evidence="12">
    <location>
        <begin position="2396"/>
        <end position="2461"/>
    </location>
</feature>
<evidence type="ECO:0000256" key="12">
    <source>
        <dbReference type="SAM" id="MobiDB-lite"/>
    </source>
</evidence>
<feature type="compositionally biased region" description="Polar residues" evidence="12">
    <location>
        <begin position="2031"/>
        <end position="2049"/>
    </location>
</feature>
<evidence type="ECO:0000256" key="1">
    <source>
        <dbReference type="ARBA" id="ARBA00000885"/>
    </source>
</evidence>
<feature type="region of interest" description="Disordered" evidence="12">
    <location>
        <begin position="2953"/>
        <end position="2983"/>
    </location>
</feature>
<keyword evidence="9" id="KW-0539">Nucleus</keyword>
<accession>A0A6A5YHB4</accession>
<dbReference type="SUPFAM" id="SSF56204">
    <property type="entry name" value="Hect, E3 ligase catalytic domain"/>
    <property type="match status" value="1"/>
</dbReference>
<dbReference type="CDD" id="cd00078">
    <property type="entry name" value="HECTc"/>
    <property type="match status" value="1"/>
</dbReference>
<protein>
    <recommendedName>
        <fullName evidence="4">HECT-type E3 ubiquitin transferase</fullName>
        <ecNumber evidence="4">2.3.2.26</ecNumber>
    </recommendedName>
</protein>
<dbReference type="FunFam" id="3.90.1750.10:FF:000003">
    <property type="entry name" value="E3 ubiquitin-protein ligase UPL1"/>
    <property type="match status" value="1"/>
</dbReference>
<dbReference type="GO" id="GO:0000209">
    <property type="term" value="P:protein polyubiquitination"/>
    <property type="evidence" value="ECO:0007669"/>
    <property type="project" value="TreeGrafter"/>
</dbReference>
<dbReference type="Gene3D" id="3.30.2410.10">
    <property type="entry name" value="Hect, E3 ligase catalytic domain"/>
    <property type="match status" value="1"/>
</dbReference>
<gene>
    <name evidence="14" type="ORF">BDV96DRAFT_655553</name>
</gene>
<feature type="region of interest" description="Disordered" evidence="12">
    <location>
        <begin position="271"/>
        <end position="350"/>
    </location>
</feature>
<feature type="compositionally biased region" description="Basic and acidic residues" evidence="12">
    <location>
        <begin position="3043"/>
        <end position="3053"/>
    </location>
</feature>
<dbReference type="InterPro" id="IPR010314">
    <property type="entry name" value="E3_Ub_ligase_DUF913"/>
</dbReference>
<dbReference type="UniPathway" id="UPA00143"/>
<feature type="compositionally biased region" description="Basic and acidic residues" evidence="12">
    <location>
        <begin position="3317"/>
        <end position="3339"/>
    </location>
</feature>
<dbReference type="Pfam" id="PF06025">
    <property type="entry name" value="DUF913"/>
    <property type="match status" value="1"/>
</dbReference>
<feature type="region of interest" description="Disordered" evidence="12">
    <location>
        <begin position="2773"/>
        <end position="2870"/>
    </location>
</feature>
<evidence type="ECO:0000256" key="6">
    <source>
        <dbReference type="ARBA" id="ARBA00022679"/>
    </source>
</evidence>
<evidence type="ECO:0000259" key="13">
    <source>
        <dbReference type="PROSITE" id="PS50237"/>
    </source>
</evidence>
<evidence type="ECO:0000313" key="15">
    <source>
        <dbReference type="Proteomes" id="UP000799770"/>
    </source>
</evidence>
<evidence type="ECO:0000256" key="8">
    <source>
        <dbReference type="ARBA" id="ARBA00022816"/>
    </source>
</evidence>
<feature type="compositionally biased region" description="Polar residues" evidence="12">
    <location>
        <begin position="718"/>
        <end position="729"/>
    </location>
</feature>
<dbReference type="PANTHER" id="PTHR11254">
    <property type="entry name" value="HECT DOMAIN UBIQUITIN-PROTEIN LIGASE"/>
    <property type="match status" value="1"/>
</dbReference>
<feature type="region of interest" description="Disordered" evidence="12">
    <location>
        <begin position="2513"/>
        <end position="2539"/>
    </location>
</feature>
<keyword evidence="7 11" id="KW-0833">Ubl conjugation pathway</keyword>
<dbReference type="InterPro" id="IPR000569">
    <property type="entry name" value="HECT_dom"/>
</dbReference>
<dbReference type="OrthoDB" id="8068875at2759"/>
<feature type="compositionally biased region" description="Basic and acidic residues" evidence="12">
    <location>
        <begin position="2953"/>
        <end position="2967"/>
    </location>
</feature>
<keyword evidence="5" id="KW-0813">Transport</keyword>
<evidence type="ECO:0000256" key="4">
    <source>
        <dbReference type="ARBA" id="ARBA00012485"/>
    </source>
</evidence>
<dbReference type="InterPro" id="IPR050409">
    <property type="entry name" value="E3_ubiq-protein_ligase"/>
</dbReference>
<feature type="compositionally biased region" description="Acidic residues" evidence="12">
    <location>
        <begin position="2338"/>
        <end position="2353"/>
    </location>
</feature>
<dbReference type="Pfam" id="PF00632">
    <property type="entry name" value="HECT"/>
    <property type="match status" value="1"/>
</dbReference>
<dbReference type="FunFam" id="3.30.2410.10:FF:000004">
    <property type="entry name" value="E3 ubiquitin-protein ligase HUWE1, variant"/>
    <property type="match status" value="1"/>
</dbReference>
<dbReference type="EC" id="2.3.2.26" evidence="4"/>
<evidence type="ECO:0000256" key="10">
    <source>
        <dbReference type="ARBA" id="ARBA00034494"/>
    </source>
</evidence>
<evidence type="ECO:0000256" key="2">
    <source>
        <dbReference type="ARBA" id="ARBA00004123"/>
    </source>
</evidence>
<dbReference type="Pfam" id="PF14377">
    <property type="entry name" value="UBM"/>
    <property type="match status" value="3"/>
</dbReference>
<feature type="compositionally biased region" description="Basic and acidic residues" evidence="12">
    <location>
        <begin position="2773"/>
        <end position="2823"/>
    </location>
</feature>
<dbReference type="GO" id="GO:0061630">
    <property type="term" value="F:ubiquitin protein ligase activity"/>
    <property type="evidence" value="ECO:0007669"/>
    <property type="project" value="UniProtKB-EC"/>
</dbReference>
<comment type="pathway">
    <text evidence="3">Protein modification; protein ubiquitination.</text>
</comment>
<keyword evidence="15" id="KW-1185">Reference proteome</keyword>
<dbReference type="PANTHER" id="PTHR11254:SF67">
    <property type="entry name" value="E3 UBIQUITIN-PROTEIN LIGASE HUWE1"/>
    <property type="match status" value="1"/>
</dbReference>
<dbReference type="GO" id="GO:0006511">
    <property type="term" value="P:ubiquitin-dependent protein catabolic process"/>
    <property type="evidence" value="ECO:0007669"/>
    <property type="project" value="TreeGrafter"/>
</dbReference>
<feature type="region of interest" description="Disordered" evidence="12">
    <location>
        <begin position="1146"/>
        <end position="1191"/>
    </location>
</feature>
<dbReference type="EMBL" id="ML977378">
    <property type="protein sequence ID" value="KAF2105538.1"/>
    <property type="molecule type" value="Genomic_DNA"/>
</dbReference>
<dbReference type="Proteomes" id="UP000799770">
    <property type="component" value="Unassembled WGS sequence"/>
</dbReference>
<feature type="region of interest" description="Disordered" evidence="12">
    <location>
        <begin position="3266"/>
        <end position="3350"/>
    </location>
</feature>
<dbReference type="PROSITE" id="PS50237">
    <property type="entry name" value="HECT"/>
    <property type="match status" value="1"/>
</dbReference>
<name>A0A6A5YHB4_9PLEO</name>
<feature type="region of interest" description="Disordered" evidence="12">
    <location>
        <begin position="2014"/>
        <end position="2055"/>
    </location>
</feature>
<feature type="compositionally biased region" description="Acidic residues" evidence="12">
    <location>
        <begin position="2518"/>
        <end position="2539"/>
    </location>
</feature>
<evidence type="ECO:0000313" key="14">
    <source>
        <dbReference type="EMBL" id="KAF2105538.1"/>
    </source>
</evidence>
<comment type="catalytic activity">
    <reaction evidence="1">
        <text>S-ubiquitinyl-[E2 ubiquitin-conjugating enzyme]-L-cysteine + [acceptor protein]-L-lysine = [E2 ubiquitin-conjugating enzyme]-L-cysteine + N(6)-ubiquitinyl-[acceptor protein]-L-lysine.</text>
        <dbReference type="EC" id="2.3.2.26"/>
    </reaction>
</comment>
<organism evidence="14 15">
    <name type="scientific">Lophiotrema nucula</name>
    <dbReference type="NCBI Taxonomy" id="690887"/>
    <lineage>
        <taxon>Eukaryota</taxon>
        <taxon>Fungi</taxon>
        <taxon>Dikarya</taxon>
        <taxon>Ascomycota</taxon>
        <taxon>Pezizomycotina</taxon>
        <taxon>Dothideomycetes</taxon>
        <taxon>Pleosporomycetidae</taxon>
        <taxon>Pleosporales</taxon>
        <taxon>Lophiotremataceae</taxon>
        <taxon>Lophiotrema</taxon>
    </lineage>
</organism>
<dbReference type="SMART" id="SM00119">
    <property type="entry name" value="HECTc"/>
    <property type="match status" value="1"/>
</dbReference>
<feature type="region of interest" description="Disordered" evidence="12">
    <location>
        <begin position="3032"/>
        <end position="3056"/>
    </location>
</feature>
<dbReference type="Pfam" id="PF06012">
    <property type="entry name" value="DUF908"/>
    <property type="match status" value="1"/>
</dbReference>
<evidence type="ECO:0000256" key="3">
    <source>
        <dbReference type="ARBA" id="ARBA00004906"/>
    </source>
</evidence>
<feature type="compositionally biased region" description="Polar residues" evidence="12">
    <location>
        <begin position="271"/>
        <end position="287"/>
    </location>
</feature>
<feature type="compositionally biased region" description="Low complexity" evidence="12">
    <location>
        <begin position="3274"/>
        <end position="3291"/>
    </location>
</feature>